<dbReference type="OMA" id="CINFEKI"/>
<protein>
    <recommendedName>
        <fullName evidence="1">HAT C-terminal dimerisation domain-containing protein</fullName>
    </recommendedName>
</protein>
<organism evidence="2 3">
    <name type="scientific">Cajanus cajan</name>
    <name type="common">Pigeon pea</name>
    <name type="synonym">Cajanus indicus</name>
    <dbReference type="NCBI Taxonomy" id="3821"/>
    <lineage>
        <taxon>Eukaryota</taxon>
        <taxon>Viridiplantae</taxon>
        <taxon>Streptophyta</taxon>
        <taxon>Embryophyta</taxon>
        <taxon>Tracheophyta</taxon>
        <taxon>Spermatophyta</taxon>
        <taxon>Magnoliopsida</taxon>
        <taxon>eudicotyledons</taxon>
        <taxon>Gunneridae</taxon>
        <taxon>Pentapetalae</taxon>
        <taxon>rosids</taxon>
        <taxon>fabids</taxon>
        <taxon>Fabales</taxon>
        <taxon>Fabaceae</taxon>
        <taxon>Papilionoideae</taxon>
        <taxon>50 kb inversion clade</taxon>
        <taxon>NPAAA clade</taxon>
        <taxon>indigoferoid/millettioid clade</taxon>
        <taxon>Phaseoleae</taxon>
        <taxon>Cajanus</taxon>
    </lineage>
</organism>
<dbReference type="PANTHER" id="PTHR45749:SF35">
    <property type="entry name" value="AC-LIKE TRANSPOSASE-RELATED"/>
    <property type="match status" value="1"/>
</dbReference>
<dbReference type="GO" id="GO:0046983">
    <property type="term" value="F:protein dimerization activity"/>
    <property type="evidence" value="ECO:0007669"/>
    <property type="project" value="InterPro"/>
</dbReference>
<dbReference type="EMBL" id="KQ484811">
    <property type="protein sequence ID" value="KYP33677.1"/>
    <property type="molecule type" value="Genomic_DNA"/>
</dbReference>
<dbReference type="STRING" id="3821.A0A151QTM9"/>
<proteinExistence type="predicted"/>
<reference evidence="2" key="1">
    <citation type="journal article" date="2012" name="Nat. Biotechnol.">
        <title>Draft genome sequence of pigeonpea (Cajanus cajan), an orphan legume crop of resource-poor farmers.</title>
        <authorList>
            <person name="Varshney R.K."/>
            <person name="Chen W."/>
            <person name="Li Y."/>
            <person name="Bharti A.K."/>
            <person name="Saxena R.K."/>
            <person name="Schlueter J.A."/>
            <person name="Donoghue M.T."/>
            <person name="Azam S."/>
            <person name="Fan G."/>
            <person name="Whaley A.M."/>
            <person name="Farmer A.D."/>
            <person name="Sheridan J."/>
            <person name="Iwata A."/>
            <person name="Tuteja R."/>
            <person name="Penmetsa R.V."/>
            <person name="Wu W."/>
            <person name="Upadhyaya H.D."/>
            <person name="Yang S.P."/>
            <person name="Shah T."/>
            <person name="Saxena K.B."/>
            <person name="Michael T."/>
            <person name="McCombie W.R."/>
            <person name="Yang B."/>
            <person name="Zhang G."/>
            <person name="Yang H."/>
            <person name="Wang J."/>
            <person name="Spillane C."/>
            <person name="Cook D.R."/>
            <person name="May G.D."/>
            <person name="Xu X."/>
            <person name="Jackson S.A."/>
        </authorList>
    </citation>
    <scope>NUCLEOTIDE SEQUENCE [LARGE SCALE GENOMIC DNA]</scope>
</reference>
<evidence type="ECO:0000259" key="1">
    <source>
        <dbReference type="Pfam" id="PF05699"/>
    </source>
</evidence>
<evidence type="ECO:0000313" key="2">
    <source>
        <dbReference type="EMBL" id="KYP33677.1"/>
    </source>
</evidence>
<accession>A0A151QTM9</accession>
<dbReference type="PANTHER" id="PTHR45749">
    <property type="match status" value="1"/>
</dbReference>
<keyword evidence="3" id="KW-1185">Reference proteome</keyword>
<evidence type="ECO:0000313" key="3">
    <source>
        <dbReference type="Proteomes" id="UP000075243"/>
    </source>
</evidence>
<feature type="domain" description="HAT C-terminal dimerisation" evidence="1">
    <location>
        <begin position="186"/>
        <end position="261"/>
    </location>
</feature>
<sequence length="283" mass="33511">MENFEFLLGMNIWYDILFTVNSVCKIMQYKDMHIDVVINHLRGLITYLKKYRENGFASTLESTKVMVIEMDIEPKFNEKRKIHRKKHFDDIDSDEITHFAEDSFCTIYFLYILDQSISSIKSRFEQFLEYENMFGFLFDSNKFKTLGEDELKKYCINFEKILSFKYHSDIDGLDLFSELKVLKEILTNEINTLLKILNYIKRSCSFPNTYIAYKILLTLPVTVATTERSFSKLKLIKSYLRSTILQYRLNGLTILSIESEMLKLLDYKTLINNFTAQKGKKIT</sequence>
<dbReference type="Gramene" id="C.cajan_42137.t">
    <property type="protein sequence ID" value="C.cajan_42137.t.cds1"/>
    <property type="gene ID" value="C.cajan_42137"/>
</dbReference>
<gene>
    <name evidence="2" type="ORF">KK1_045452</name>
</gene>
<name>A0A151QTM9_CAJCA</name>
<dbReference type="Pfam" id="PF05699">
    <property type="entry name" value="Dimer_Tnp_hAT"/>
    <property type="match status" value="1"/>
</dbReference>
<dbReference type="InterPro" id="IPR008906">
    <property type="entry name" value="HATC_C_dom"/>
</dbReference>
<dbReference type="AlphaFoldDB" id="A0A151QTM9"/>
<dbReference type="Proteomes" id="UP000075243">
    <property type="component" value="Unassembled WGS sequence"/>
</dbReference>